<dbReference type="InterPro" id="IPR037883">
    <property type="entry name" value="Knr4/Smi1-like_sf"/>
</dbReference>
<feature type="domain" description="Knr4/Smi1-like" evidence="1">
    <location>
        <begin position="18"/>
        <end position="134"/>
    </location>
</feature>
<protein>
    <submittedName>
        <fullName evidence="2">SMI1-KNR4 cell-wall</fullName>
    </submittedName>
</protein>
<evidence type="ECO:0000259" key="1">
    <source>
        <dbReference type="SMART" id="SM00860"/>
    </source>
</evidence>
<dbReference type="SMART" id="SM00860">
    <property type="entry name" value="SMI1_KNR4"/>
    <property type="match status" value="1"/>
</dbReference>
<gene>
    <name evidence="2" type="ORF">SAMN05421578_1662</name>
</gene>
<proteinExistence type="predicted"/>
<dbReference type="Gene3D" id="3.40.1580.10">
    <property type="entry name" value="SMI1/KNR4-like"/>
    <property type="match status" value="1"/>
</dbReference>
<dbReference type="EMBL" id="FTNK01000066">
    <property type="protein sequence ID" value="SIR75100.1"/>
    <property type="molecule type" value="Genomic_DNA"/>
</dbReference>
<accession>A0ABY1KF70</accession>
<name>A0ABY1KF70_9BACL</name>
<sequence length="135" mass="15395">MKNYFIDHFKNEIDNNPGIEQKLISEIEAQLGISFPNDYVELLSEINGMEGSVGNSYIRLWSMNELVELNKDYSVQEFAPGILLIGSDGGGEAFAYDLRDNEMKIVKIPFIPMDVEEIIICGNDLNSFYKYLLEE</sequence>
<evidence type="ECO:0000313" key="3">
    <source>
        <dbReference type="Proteomes" id="UP000186666"/>
    </source>
</evidence>
<dbReference type="Proteomes" id="UP000186666">
    <property type="component" value="Unassembled WGS sequence"/>
</dbReference>
<evidence type="ECO:0000313" key="2">
    <source>
        <dbReference type="EMBL" id="SIR75100.1"/>
    </source>
</evidence>
<reference evidence="2 3" key="1">
    <citation type="submission" date="2017-01" db="EMBL/GenBank/DDBJ databases">
        <authorList>
            <person name="Varghese N."/>
            <person name="Submissions S."/>
        </authorList>
    </citation>
    <scope>NUCLEOTIDE SEQUENCE [LARGE SCALE GENOMIC DNA]</scope>
    <source>
        <strain evidence="2 3">ATCC 23464</strain>
    </source>
</reference>
<dbReference type="RefSeq" id="WP_068580603.1">
    <property type="nucleotide sequence ID" value="NZ_FTNK01000066.1"/>
</dbReference>
<dbReference type="Pfam" id="PF09346">
    <property type="entry name" value="SMI1_KNR4"/>
    <property type="match status" value="1"/>
</dbReference>
<keyword evidence="3" id="KW-1185">Reference proteome</keyword>
<organism evidence="2 3">
    <name type="scientific">Paenibacillus macquariensis</name>
    <dbReference type="NCBI Taxonomy" id="948756"/>
    <lineage>
        <taxon>Bacteria</taxon>
        <taxon>Bacillati</taxon>
        <taxon>Bacillota</taxon>
        <taxon>Bacilli</taxon>
        <taxon>Bacillales</taxon>
        <taxon>Paenibacillaceae</taxon>
        <taxon>Paenibacillus</taxon>
    </lineage>
</organism>
<dbReference type="InterPro" id="IPR018958">
    <property type="entry name" value="Knr4/Smi1-like_dom"/>
</dbReference>
<dbReference type="SUPFAM" id="SSF160631">
    <property type="entry name" value="SMI1/KNR4-like"/>
    <property type="match status" value="1"/>
</dbReference>
<comment type="caution">
    <text evidence="2">The sequence shown here is derived from an EMBL/GenBank/DDBJ whole genome shotgun (WGS) entry which is preliminary data.</text>
</comment>